<dbReference type="InterPro" id="IPR007404">
    <property type="entry name" value="YdjM-like"/>
</dbReference>
<keyword evidence="1" id="KW-0472">Membrane</keyword>
<dbReference type="Pfam" id="PF04307">
    <property type="entry name" value="YdjM"/>
    <property type="match status" value="1"/>
</dbReference>
<protein>
    <submittedName>
        <fullName evidence="2">Hydrolase</fullName>
    </submittedName>
</protein>
<organism evidence="2 3">
    <name type="scientific">Caldinitratiruptor microaerophilus</name>
    <dbReference type="NCBI Taxonomy" id="671077"/>
    <lineage>
        <taxon>Bacteria</taxon>
        <taxon>Bacillati</taxon>
        <taxon>Bacillota</taxon>
        <taxon>Clostridia</taxon>
        <taxon>Eubacteriales</taxon>
        <taxon>Symbiobacteriaceae</taxon>
        <taxon>Caldinitratiruptor</taxon>
    </lineage>
</organism>
<keyword evidence="2" id="KW-0378">Hydrolase</keyword>
<gene>
    <name evidence="2" type="ORF">caldi_24120</name>
</gene>
<feature type="transmembrane region" description="Helical" evidence="1">
    <location>
        <begin position="90"/>
        <end position="108"/>
    </location>
</feature>
<feature type="transmembrane region" description="Helical" evidence="1">
    <location>
        <begin position="128"/>
        <end position="146"/>
    </location>
</feature>
<dbReference type="PANTHER" id="PTHR40031">
    <property type="entry name" value="HYPOTHETICAL MEMBRANE SPANNING PROTEIN"/>
    <property type="match status" value="1"/>
</dbReference>
<keyword evidence="3" id="KW-1185">Reference proteome</keyword>
<keyword evidence="1" id="KW-0812">Transmembrane</keyword>
<evidence type="ECO:0000256" key="1">
    <source>
        <dbReference type="SAM" id="Phobius"/>
    </source>
</evidence>
<name>A0AA35CLB8_9FIRM</name>
<keyword evidence="1" id="KW-1133">Transmembrane helix</keyword>
<proteinExistence type="predicted"/>
<dbReference type="PANTHER" id="PTHR40031:SF1">
    <property type="entry name" value="MEMBRANE-BOUND METAL-DEPENDENT HYDROLASE"/>
    <property type="match status" value="1"/>
</dbReference>
<dbReference type="RefSeq" id="WP_264841978.1">
    <property type="nucleotide sequence ID" value="NZ_AP025628.1"/>
</dbReference>
<dbReference type="KEGG" id="cmic:caldi_24120"/>
<evidence type="ECO:0000313" key="2">
    <source>
        <dbReference type="EMBL" id="BDG61322.1"/>
    </source>
</evidence>
<evidence type="ECO:0000313" key="3">
    <source>
        <dbReference type="Proteomes" id="UP001163687"/>
    </source>
</evidence>
<dbReference type="Proteomes" id="UP001163687">
    <property type="component" value="Chromosome"/>
</dbReference>
<sequence length="311" mass="33801">MDVFTHGLLGLTVGRVKGPEQGPTPRAVAWAAVLASLAPDLDVFYGRNEALAAFKYHRAYTHSFLLAPLMAAAVTGVVKLAFPKARPLPVYGFSLLSLLLAHIVPDIWTGWGTMALLPFSSVRLGLDWVSIVDPLLTGLVVAALLWGRLRPGVRRQAALAGLVAVYAYVGMRGVQAQVLRARVAAAYPAASRIQVWPTFNSFGAWQYAAELSGTYATGRVGPWSGVAQDQELPAADNPRVLEALRRSPDLTPLLRFARFPLVISQTLPDGSLAVSIQDLRYNYARYRAVLGAGLELRGLEVERVRLHFGHR</sequence>
<accession>A0AA35CLB8</accession>
<dbReference type="AlphaFoldDB" id="A0AA35CLB8"/>
<dbReference type="InterPro" id="IPR053170">
    <property type="entry name" value="Transcription_regulator"/>
</dbReference>
<reference evidence="2" key="1">
    <citation type="submission" date="2022-03" db="EMBL/GenBank/DDBJ databases">
        <title>Complete genome sequence of Caldinitratiruptor microaerophilus.</title>
        <authorList>
            <person name="Mukaiyama R."/>
            <person name="Nishiyama T."/>
            <person name="Ueda K."/>
        </authorList>
    </citation>
    <scope>NUCLEOTIDE SEQUENCE</scope>
    <source>
        <strain evidence="2">JCM 16183</strain>
    </source>
</reference>
<feature type="transmembrane region" description="Helical" evidence="1">
    <location>
        <begin position="59"/>
        <end position="78"/>
    </location>
</feature>
<dbReference type="EMBL" id="AP025628">
    <property type="protein sequence ID" value="BDG61322.1"/>
    <property type="molecule type" value="Genomic_DNA"/>
</dbReference>
<dbReference type="GO" id="GO:0016787">
    <property type="term" value="F:hydrolase activity"/>
    <property type="evidence" value="ECO:0007669"/>
    <property type="project" value="UniProtKB-KW"/>
</dbReference>